<dbReference type="Gene3D" id="3.40.630.40">
    <property type="entry name" value="Zn-dependent exopeptidases"/>
    <property type="match status" value="1"/>
</dbReference>
<dbReference type="Proteomes" id="UP001238088">
    <property type="component" value="Unassembled WGS sequence"/>
</dbReference>
<dbReference type="SUPFAM" id="SSF53187">
    <property type="entry name" value="Zn-dependent exopeptidases"/>
    <property type="match status" value="1"/>
</dbReference>
<comment type="caution">
    <text evidence="4">The sequence shown here is derived from an EMBL/GenBank/DDBJ whole genome shotgun (WGS) entry which is preliminary data.</text>
</comment>
<dbReference type="RefSeq" id="WP_307472461.1">
    <property type="nucleotide sequence ID" value="NZ_JAUSUB010000003.1"/>
</dbReference>
<gene>
    <name evidence="4" type="ORF">J2S17_001003</name>
</gene>
<dbReference type="Gene3D" id="2.30.30.40">
    <property type="entry name" value="SH3 Domains"/>
    <property type="match status" value="6"/>
</dbReference>
<dbReference type="Pfam" id="PF08239">
    <property type="entry name" value="SH3_3"/>
    <property type="match status" value="2"/>
</dbReference>
<evidence type="ECO:0000256" key="1">
    <source>
        <dbReference type="ARBA" id="ARBA00022801"/>
    </source>
</evidence>
<name>A0ABU0AFC0_9BACI</name>
<dbReference type="EMBL" id="JAUSUB010000003">
    <property type="protein sequence ID" value="MDQ0269133.1"/>
    <property type="molecule type" value="Genomic_DNA"/>
</dbReference>
<protein>
    <submittedName>
        <fullName evidence="4">N-acetylmuramoyl-L-alanine amidase</fullName>
    </submittedName>
</protein>
<dbReference type="InterPro" id="IPR003646">
    <property type="entry name" value="SH3-like_bac-type"/>
</dbReference>
<keyword evidence="1" id="KW-0378">Hydrolase</keyword>
<sequence>MKNILKVVIATFILAVAMLTQVPNSGVKAAAAEKTGIVTVDNVNVYKGPGKSFGITGGKVFKGELVKYYQTTNGWTYAVSENDQGWIWGEYVQASTGVGVLNNAWANLYKGAGSGTGTQGRINQGTSVVMFESKNGWRHIHANGQESWVWGDFVSKSSGVGTISTSYANLYKGAGSKYGTKGSVNHGTTVKLAELKNGWRHVYMDGQEAWVWDGNISKGSYLTAYEGKITNPSYVNAYQSNGKNNGIKGRVNNGEKVTVYQNSGGWTYIQGRNIEGWVWNTYVNPIHKTGTITNTTFANVYNKANGSSGTKGRINQGDTVAVFEQQNGWKKVMSGDTTGWVWGEFVLNEMVTPSNEFGVETTSANVNVYRGPAKSYSTIGSIPMDSVVSIYQLQNGWRYVHAGYIEGWVWGEYVDPLGGITVFLDPGHGQNDPGAIGFGLKEKDAVLDIGLKARALFNNKSPLNIMMTRSADSSEVTANGKDISTSDSLKLRTDYAKKHKKSNDDIFISLHANAFNGNADGGESYYYSSFSARAVNPHSADSKLLAESIQARLVEYMKLKDRGVKEGNFAVLRENVMPATLIEMGFIDNKSDNDKLKDDYWRNQAARAVYQGTLDYYKKKGFKVDSYGL</sequence>
<dbReference type="InterPro" id="IPR010466">
    <property type="entry name" value="DUF1058"/>
</dbReference>
<evidence type="ECO:0000256" key="2">
    <source>
        <dbReference type="ARBA" id="ARBA00023316"/>
    </source>
</evidence>
<dbReference type="Pfam" id="PF01520">
    <property type="entry name" value="Amidase_3"/>
    <property type="match status" value="1"/>
</dbReference>
<dbReference type="PANTHER" id="PTHR30404">
    <property type="entry name" value="N-ACETYLMURAMOYL-L-ALANINE AMIDASE"/>
    <property type="match status" value="1"/>
</dbReference>
<dbReference type="InterPro" id="IPR050695">
    <property type="entry name" value="N-acetylmuramoyl_amidase_3"/>
</dbReference>
<evidence type="ECO:0000313" key="4">
    <source>
        <dbReference type="EMBL" id="MDQ0269133.1"/>
    </source>
</evidence>
<proteinExistence type="predicted"/>
<keyword evidence="2" id="KW-0961">Cell wall biogenesis/degradation</keyword>
<dbReference type="InterPro" id="IPR002508">
    <property type="entry name" value="MurNAc-LAA_cat"/>
</dbReference>
<evidence type="ECO:0000313" key="5">
    <source>
        <dbReference type="Proteomes" id="UP001238088"/>
    </source>
</evidence>
<dbReference type="PROSITE" id="PS51781">
    <property type="entry name" value="SH3B"/>
    <property type="match status" value="2"/>
</dbReference>
<keyword evidence="5" id="KW-1185">Reference proteome</keyword>
<dbReference type="PANTHER" id="PTHR30404:SF0">
    <property type="entry name" value="N-ACETYLMURAMOYL-L-ALANINE AMIDASE AMIC"/>
    <property type="match status" value="1"/>
</dbReference>
<reference evidence="4 5" key="1">
    <citation type="submission" date="2023-07" db="EMBL/GenBank/DDBJ databases">
        <title>Genomic Encyclopedia of Type Strains, Phase IV (KMG-IV): sequencing the most valuable type-strain genomes for metagenomic binning, comparative biology and taxonomic classification.</title>
        <authorList>
            <person name="Goeker M."/>
        </authorList>
    </citation>
    <scope>NUCLEOTIDE SEQUENCE [LARGE SCALE GENOMIC DNA]</scope>
    <source>
        <strain evidence="4 5">DSM 23494</strain>
    </source>
</reference>
<feature type="domain" description="SH3b" evidence="3">
    <location>
        <begin position="287"/>
        <end position="350"/>
    </location>
</feature>
<evidence type="ECO:0000259" key="3">
    <source>
        <dbReference type="PROSITE" id="PS51781"/>
    </source>
</evidence>
<feature type="domain" description="SH3b" evidence="3">
    <location>
        <begin position="33"/>
        <end position="96"/>
    </location>
</feature>
<organism evidence="4 5">
    <name type="scientific">Cytobacillus purgationiresistens</name>
    <dbReference type="NCBI Taxonomy" id="863449"/>
    <lineage>
        <taxon>Bacteria</taxon>
        <taxon>Bacillati</taxon>
        <taxon>Bacillota</taxon>
        <taxon>Bacilli</taxon>
        <taxon>Bacillales</taxon>
        <taxon>Bacillaceae</taxon>
        <taxon>Cytobacillus</taxon>
    </lineage>
</organism>
<accession>A0ABU0AFC0</accession>
<dbReference type="SMART" id="SM00646">
    <property type="entry name" value="Ami_3"/>
    <property type="match status" value="1"/>
</dbReference>
<dbReference type="Pfam" id="PF06347">
    <property type="entry name" value="SH3_4"/>
    <property type="match status" value="1"/>
</dbReference>
<dbReference type="SMART" id="SM00287">
    <property type="entry name" value="SH3b"/>
    <property type="match status" value="6"/>
</dbReference>
<dbReference type="CDD" id="cd02696">
    <property type="entry name" value="MurNAc-LAA"/>
    <property type="match status" value="1"/>
</dbReference>